<evidence type="ECO:0000313" key="1">
    <source>
        <dbReference type="EMBL" id="GBM01607.1"/>
    </source>
</evidence>
<protein>
    <submittedName>
        <fullName evidence="1">Uncharacterized protein</fullName>
    </submittedName>
</protein>
<dbReference type="Proteomes" id="UP000499080">
    <property type="component" value="Unassembled WGS sequence"/>
</dbReference>
<comment type="caution">
    <text evidence="1">The sequence shown here is derived from an EMBL/GenBank/DDBJ whole genome shotgun (WGS) entry which is preliminary data.</text>
</comment>
<dbReference type="EMBL" id="BGPR01000171">
    <property type="protein sequence ID" value="GBM01607.1"/>
    <property type="molecule type" value="Genomic_DNA"/>
</dbReference>
<keyword evidence="2" id="KW-1185">Reference proteome</keyword>
<proteinExistence type="predicted"/>
<sequence>MPVSSYFLLYLINPVLHTLVERLSPRLSSTGLAPFLGGPGQCGFFCATTTGGRLATTYDLVCSGPHARRVFGGVGSRAWSLPTQRSRSYH</sequence>
<organism evidence="1 2">
    <name type="scientific">Araneus ventricosus</name>
    <name type="common">Orbweaver spider</name>
    <name type="synonym">Epeira ventricosa</name>
    <dbReference type="NCBI Taxonomy" id="182803"/>
    <lineage>
        <taxon>Eukaryota</taxon>
        <taxon>Metazoa</taxon>
        <taxon>Ecdysozoa</taxon>
        <taxon>Arthropoda</taxon>
        <taxon>Chelicerata</taxon>
        <taxon>Arachnida</taxon>
        <taxon>Araneae</taxon>
        <taxon>Araneomorphae</taxon>
        <taxon>Entelegynae</taxon>
        <taxon>Araneoidea</taxon>
        <taxon>Araneidae</taxon>
        <taxon>Araneus</taxon>
    </lineage>
</organism>
<gene>
    <name evidence="1" type="ORF">AVEN_60023_1</name>
</gene>
<accession>A0A4Y2CD01</accession>
<evidence type="ECO:0000313" key="2">
    <source>
        <dbReference type="Proteomes" id="UP000499080"/>
    </source>
</evidence>
<reference evidence="1 2" key="1">
    <citation type="journal article" date="2019" name="Sci. Rep.">
        <title>Orb-weaving spider Araneus ventricosus genome elucidates the spidroin gene catalogue.</title>
        <authorList>
            <person name="Kono N."/>
            <person name="Nakamura H."/>
            <person name="Ohtoshi R."/>
            <person name="Moran D.A.P."/>
            <person name="Shinohara A."/>
            <person name="Yoshida Y."/>
            <person name="Fujiwara M."/>
            <person name="Mori M."/>
            <person name="Tomita M."/>
            <person name="Arakawa K."/>
        </authorList>
    </citation>
    <scope>NUCLEOTIDE SEQUENCE [LARGE SCALE GENOMIC DNA]</scope>
</reference>
<dbReference type="AlphaFoldDB" id="A0A4Y2CD01"/>
<name>A0A4Y2CD01_ARAVE</name>